<evidence type="ECO:0000313" key="5">
    <source>
        <dbReference type="EMBL" id="NYZ61187.1"/>
    </source>
</evidence>
<dbReference type="PRINTS" id="PR00080">
    <property type="entry name" value="SDRFAMILY"/>
</dbReference>
<dbReference type="PRINTS" id="PR00081">
    <property type="entry name" value="GDHRDH"/>
</dbReference>
<evidence type="ECO:0000256" key="3">
    <source>
        <dbReference type="RuleBase" id="RU000363"/>
    </source>
</evidence>
<protein>
    <submittedName>
        <fullName evidence="5">3-oxoacyl-ACP reductase FabG</fullName>
        <ecNumber evidence="5">1.1.1.100</ecNumber>
    </submittedName>
</protein>
<keyword evidence="6" id="KW-1185">Reference proteome</keyword>
<dbReference type="EMBL" id="JACCJZ010000001">
    <property type="protein sequence ID" value="NYZ61187.1"/>
    <property type="molecule type" value="Genomic_DNA"/>
</dbReference>
<dbReference type="GO" id="GO:0004316">
    <property type="term" value="F:3-oxoacyl-[acyl-carrier-protein] reductase (NADPH) activity"/>
    <property type="evidence" value="ECO:0007669"/>
    <property type="project" value="UniProtKB-EC"/>
</dbReference>
<dbReference type="SUPFAM" id="SSF51735">
    <property type="entry name" value="NAD(P)-binding Rossmann-fold domains"/>
    <property type="match status" value="1"/>
</dbReference>
<organism evidence="5 6">
    <name type="scientific">Luteimonas deserti</name>
    <dbReference type="NCBI Taxonomy" id="2752306"/>
    <lineage>
        <taxon>Bacteria</taxon>
        <taxon>Pseudomonadati</taxon>
        <taxon>Pseudomonadota</taxon>
        <taxon>Gammaproteobacteria</taxon>
        <taxon>Lysobacterales</taxon>
        <taxon>Lysobacteraceae</taxon>
        <taxon>Luteimonas</taxon>
    </lineage>
</organism>
<comment type="caution">
    <text evidence="5">The sequence shown here is derived from an EMBL/GenBank/DDBJ whole genome shotgun (WGS) entry which is preliminary data.</text>
</comment>
<dbReference type="FunFam" id="3.40.50.720:FF:000173">
    <property type="entry name" value="3-oxoacyl-[acyl-carrier protein] reductase"/>
    <property type="match status" value="1"/>
</dbReference>
<dbReference type="PANTHER" id="PTHR42879">
    <property type="entry name" value="3-OXOACYL-(ACYL-CARRIER-PROTEIN) REDUCTASE"/>
    <property type="match status" value="1"/>
</dbReference>
<dbReference type="EC" id="1.1.1.100" evidence="5"/>
<gene>
    <name evidence="5" type="primary">fabG</name>
    <name evidence="5" type="ORF">H0E82_00215</name>
</gene>
<dbReference type="NCBIfam" id="NF009466">
    <property type="entry name" value="PRK12826.1-2"/>
    <property type="match status" value="1"/>
</dbReference>
<dbReference type="AlphaFoldDB" id="A0A7Z0QNX6"/>
<dbReference type="Pfam" id="PF00106">
    <property type="entry name" value="adh_short"/>
    <property type="match status" value="1"/>
</dbReference>
<keyword evidence="2 5" id="KW-0560">Oxidoreductase</keyword>
<evidence type="ECO:0000256" key="2">
    <source>
        <dbReference type="ARBA" id="ARBA00023002"/>
    </source>
</evidence>
<dbReference type="Proteomes" id="UP000589896">
    <property type="component" value="Unassembled WGS sequence"/>
</dbReference>
<dbReference type="RefSeq" id="WP_180542957.1">
    <property type="nucleotide sequence ID" value="NZ_JACCJZ010000001.1"/>
</dbReference>
<feature type="domain" description="Ketoreductase" evidence="4">
    <location>
        <begin position="11"/>
        <end position="195"/>
    </location>
</feature>
<name>A0A7Z0QNX6_9GAMM</name>
<evidence type="ECO:0000256" key="1">
    <source>
        <dbReference type="ARBA" id="ARBA00006484"/>
    </source>
</evidence>
<dbReference type="SMART" id="SM00822">
    <property type="entry name" value="PKS_KR"/>
    <property type="match status" value="1"/>
</dbReference>
<dbReference type="NCBIfam" id="NF004200">
    <property type="entry name" value="PRK05653.1-5"/>
    <property type="match status" value="1"/>
</dbReference>
<dbReference type="InterPro" id="IPR057326">
    <property type="entry name" value="KR_dom"/>
</dbReference>
<comment type="similarity">
    <text evidence="1 3">Belongs to the short-chain dehydrogenases/reductases (SDR) family.</text>
</comment>
<dbReference type="InterPro" id="IPR002347">
    <property type="entry name" value="SDR_fam"/>
</dbReference>
<dbReference type="PANTHER" id="PTHR42879:SF2">
    <property type="entry name" value="3-OXOACYL-[ACYL-CARRIER-PROTEIN] REDUCTASE FABG"/>
    <property type="match status" value="1"/>
</dbReference>
<dbReference type="Gene3D" id="3.40.50.720">
    <property type="entry name" value="NAD(P)-binding Rossmann-like Domain"/>
    <property type="match status" value="1"/>
</dbReference>
<sequence>MTTSATNTTMRRALVTGGSGDIGGAICRRLAADGLHVIVHANGNLARAQSVVSEIVAAGGSAEAVAFDVADGETTRHALEGLLGDGPIQVIVNNAGIHDDAPMAGMTDAQWKRVVDVSLHGFFHVTQPLLLPMARKRWGRIVSVSSVAAVTGNRGQTNYAAAKAGLHGASKSLAREMASRGIAVNVVAPGVIAGSMADAAFPEEVIRQIVPAQRAGTPDEVAALVGFLCSDAAGYINGQVIGINGGMG</sequence>
<dbReference type="InterPro" id="IPR050259">
    <property type="entry name" value="SDR"/>
</dbReference>
<reference evidence="5 6" key="1">
    <citation type="submission" date="2020-07" db="EMBL/GenBank/DDBJ databases">
        <title>isolation of Luteimonas sp. SJ-16.</title>
        <authorList>
            <person name="Huang X.-X."/>
            <person name="Xu L."/>
            <person name="Sun J.-Q."/>
        </authorList>
    </citation>
    <scope>NUCLEOTIDE SEQUENCE [LARGE SCALE GENOMIC DNA]</scope>
    <source>
        <strain evidence="5 6">SJ-16</strain>
    </source>
</reference>
<evidence type="ECO:0000259" key="4">
    <source>
        <dbReference type="SMART" id="SM00822"/>
    </source>
</evidence>
<evidence type="ECO:0000313" key="6">
    <source>
        <dbReference type="Proteomes" id="UP000589896"/>
    </source>
</evidence>
<proteinExistence type="inferred from homology"/>
<dbReference type="InterPro" id="IPR036291">
    <property type="entry name" value="NAD(P)-bd_dom_sf"/>
</dbReference>
<accession>A0A7Z0QNX6</accession>